<keyword evidence="2" id="KW-1185">Reference proteome</keyword>
<dbReference type="AlphaFoldDB" id="A0A9P8ZY10"/>
<accession>A0A9P8ZY10</accession>
<dbReference type="EMBL" id="JAGPXC010000005">
    <property type="protein sequence ID" value="KAH6653568.1"/>
    <property type="molecule type" value="Genomic_DNA"/>
</dbReference>
<dbReference type="RefSeq" id="XP_045957845.1">
    <property type="nucleotide sequence ID" value="XM_046103155.1"/>
</dbReference>
<sequence length="170" mass="20265">MPMPEAMLNDHLSSHGFHMCFFCDARIKHELYEMHYLQCNQKCKCKGVEDMKEHVAERHICPYYAKGRLKASTMVHHMEVYHNYSCQSEGFWEDHISSEHMCCGEYHDDLKQHFWDCHLCDCLEVKGCELEHHYQHVLSRHRCNLCFAYASDLELHRDRNHTCPPCDMVT</sequence>
<dbReference type="Proteomes" id="UP000758603">
    <property type="component" value="Unassembled WGS sequence"/>
</dbReference>
<evidence type="ECO:0000313" key="2">
    <source>
        <dbReference type="Proteomes" id="UP000758603"/>
    </source>
</evidence>
<name>A0A9P8ZY10_9PEZI</name>
<evidence type="ECO:0000313" key="1">
    <source>
        <dbReference type="EMBL" id="KAH6653568.1"/>
    </source>
</evidence>
<protein>
    <submittedName>
        <fullName evidence="1">Uncharacterized protein</fullName>
    </submittedName>
</protein>
<comment type="caution">
    <text evidence="1">The sequence shown here is derived from an EMBL/GenBank/DDBJ whole genome shotgun (WGS) entry which is preliminary data.</text>
</comment>
<organism evidence="1 2">
    <name type="scientific">Truncatella angustata</name>
    <dbReference type="NCBI Taxonomy" id="152316"/>
    <lineage>
        <taxon>Eukaryota</taxon>
        <taxon>Fungi</taxon>
        <taxon>Dikarya</taxon>
        <taxon>Ascomycota</taxon>
        <taxon>Pezizomycotina</taxon>
        <taxon>Sordariomycetes</taxon>
        <taxon>Xylariomycetidae</taxon>
        <taxon>Amphisphaeriales</taxon>
        <taxon>Sporocadaceae</taxon>
        <taxon>Truncatella</taxon>
    </lineage>
</organism>
<dbReference type="GeneID" id="70132047"/>
<proteinExistence type="predicted"/>
<gene>
    <name evidence="1" type="ORF">BKA67DRAFT_570325</name>
</gene>
<reference evidence="1" key="1">
    <citation type="journal article" date="2021" name="Nat. Commun.">
        <title>Genetic determinants of endophytism in the Arabidopsis root mycobiome.</title>
        <authorList>
            <person name="Mesny F."/>
            <person name="Miyauchi S."/>
            <person name="Thiergart T."/>
            <person name="Pickel B."/>
            <person name="Atanasova L."/>
            <person name="Karlsson M."/>
            <person name="Huettel B."/>
            <person name="Barry K.W."/>
            <person name="Haridas S."/>
            <person name="Chen C."/>
            <person name="Bauer D."/>
            <person name="Andreopoulos W."/>
            <person name="Pangilinan J."/>
            <person name="LaButti K."/>
            <person name="Riley R."/>
            <person name="Lipzen A."/>
            <person name="Clum A."/>
            <person name="Drula E."/>
            <person name="Henrissat B."/>
            <person name="Kohler A."/>
            <person name="Grigoriev I.V."/>
            <person name="Martin F.M."/>
            <person name="Hacquard S."/>
        </authorList>
    </citation>
    <scope>NUCLEOTIDE SEQUENCE</scope>
    <source>
        <strain evidence="1">MPI-SDFR-AT-0073</strain>
    </source>
</reference>